<dbReference type="PRINTS" id="PR00035">
    <property type="entry name" value="HTHGNTR"/>
</dbReference>
<organism evidence="6 7">
    <name type="scientific">Actinopolymorpha cephalotaxi</name>
    <dbReference type="NCBI Taxonomy" id="504797"/>
    <lineage>
        <taxon>Bacteria</taxon>
        <taxon>Bacillati</taxon>
        <taxon>Actinomycetota</taxon>
        <taxon>Actinomycetes</taxon>
        <taxon>Propionibacteriales</taxon>
        <taxon>Actinopolymorphaceae</taxon>
        <taxon>Actinopolymorpha</taxon>
    </lineage>
</organism>
<accession>A0A1I2LB96</accession>
<dbReference type="SMART" id="SM00895">
    <property type="entry name" value="FCD"/>
    <property type="match status" value="1"/>
</dbReference>
<dbReference type="Proteomes" id="UP000533017">
    <property type="component" value="Unassembled WGS sequence"/>
</dbReference>
<feature type="domain" description="HTH gntR-type" evidence="4">
    <location>
        <begin position="3"/>
        <end position="71"/>
    </location>
</feature>
<sequence length="233" mass="25419">MAAPVTEAAIEKVRQLIIGGELGPGSRLPPEGTLAERLGVSRSSTREAVRALVTARVLDVRRGDGTYVTSLRPQLLLDGIGFAVELMRDDSALELIEVRRVLEPAVTALAADRATANQLQQIGDSLGRMRQANGHEEFVRFDAEFHDLVGEASGNETLASMVRGVSSRSLRARVWRDILEADASERTMAEHERIYAALQVRDSASAQAAALLHVRSTEIWLRQVLDANRAQTS</sequence>
<dbReference type="InterPro" id="IPR036390">
    <property type="entry name" value="WH_DNA-bd_sf"/>
</dbReference>
<dbReference type="PANTHER" id="PTHR43537:SF5">
    <property type="entry name" value="UXU OPERON TRANSCRIPTIONAL REGULATOR"/>
    <property type="match status" value="1"/>
</dbReference>
<keyword evidence="3" id="KW-0804">Transcription</keyword>
<evidence type="ECO:0000313" key="7">
    <source>
        <dbReference type="Proteomes" id="UP000199052"/>
    </source>
</evidence>
<dbReference type="AlphaFoldDB" id="A0A1I2LB96"/>
<dbReference type="PROSITE" id="PS50949">
    <property type="entry name" value="HTH_GNTR"/>
    <property type="match status" value="1"/>
</dbReference>
<evidence type="ECO:0000313" key="5">
    <source>
        <dbReference type="EMBL" id="NYH85009.1"/>
    </source>
</evidence>
<keyword evidence="5" id="KW-0670">Pyruvate</keyword>
<protein>
    <submittedName>
        <fullName evidence="6">DNA-binding transcriptional regulator, FadR family</fullName>
    </submittedName>
    <submittedName>
        <fullName evidence="5">GntR family transcriptional repressor for pyruvate dehydrogenase complex</fullName>
    </submittedName>
</protein>
<dbReference type="InterPro" id="IPR008920">
    <property type="entry name" value="TF_FadR/GntR_C"/>
</dbReference>
<dbReference type="Gene3D" id="1.10.10.10">
    <property type="entry name" value="Winged helix-like DNA-binding domain superfamily/Winged helix DNA-binding domain"/>
    <property type="match status" value="1"/>
</dbReference>
<proteinExistence type="predicted"/>
<keyword evidence="1" id="KW-0805">Transcription regulation</keyword>
<evidence type="ECO:0000259" key="4">
    <source>
        <dbReference type="PROSITE" id="PS50949"/>
    </source>
</evidence>
<dbReference type="InterPro" id="IPR036388">
    <property type="entry name" value="WH-like_DNA-bd_sf"/>
</dbReference>
<dbReference type="Pfam" id="PF07729">
    <property type="entry name" value="FCD"/>
    <property type="match status" value="1"/>
</dbReference>
<evidence type="ECO:0000256" key="3">
    <source>
        <dbReference type="ARBA" id="ARBA00023163"/>
    </source>
</evidence>
<dbReference type="RefSeq" id="WP_237768561.1">
    <property type="nucleotide sequence ID" value="NZ_FOOI01000002.1"/>
</dbReference>
<dbReference type="PANTHER" id="PTHR43537">
    <property type="entry name" value="TRANSCRIPTIONAL REGULATOR, GNTR FAMILY"/>
    <property type="match status" value="1"/>
</dbReference>
<dbReference type="GO" id="GO:0003700">
    <property type="term" value="F:DNA-binding transcription factor activity"/>
    <property type="evidence" value="ECO:0007669"/>
    <property type="project" value="InterPro"/>
</dbReference>
<evidence type="ECO:0000313" key="6">
    <source>
        <dbReference type="EMBL" id="SFF75818.1"/>
    </source>
</evidence>
<dbReference type="SUPFAM" id="SSF46785">
    <property type="entry name" value="Winged helix' DNA-binding domain"/>
    <property type="match status" value="1"/>
</dbReference>
<dbReference type="EMBL" id="JACBZA010000001">
    <property type="protein sequence ID" value="NYH85009.1"/>
    <property type="molecule type" value="Genomic_DNA"/>
</dbReference>
<dbReference type="STRING" id="504797.SAMN05421678_10221"/>
<keyword evidence="2 6" id="KW-0238">DNA-binding</keyword>
<dbReference type="GO" id="GO:0003677">
    <property type="term" value="F:DNA binding"/>
    <property type="evidence" value="ECO:0007669"/>
    <property type="project" value="UniProtKB-KW"/>
</dbReference>
<dbReference type="Proteomes" id="UP000199052">
    <property type="component" value="Unassembled WGS sequence"/>
</dbReference>
<evidence type="ECO:0000256" key="1">
    <source>
        <dbReference type="ARBA" id="ARBA00023015"/>
    </source>
</evidence>
<dbReference type="SMART" id="SM00345">
    <property type="entry name" value="HTH_GNTR"/>
    <property type="match status" value="1"/>
</dbReference>
<dbReference type="CDD" id="cd07377">
    <property type="entry name" value="WHTH_GntR"/>
    <property type="match status" value="1"/>
</dbReference>
<dbReference type="EMBL" id="FOOI01000002">
    <property type="protein sequence ID" value="SFF75818.1"/>
    <property type="molecule type" value="Genomic_DNA"/>
</dbReference>
<gene>
    <name evidence="5" type="ORF">FHR37_003860</name>
    <name evidence="6" type="ORF">SAMN05421678_10221</name>
</gene>
<dbReference type="Pfam" id="PF00392">
    <property type="entry name" value="GntR"/>
    <property type="match status" value="1"/>
</dbReference>
<dbReference type="InterPro" id="IPR011711">
    <property type="entry name" value="GntR_C"/>
</dbReference>
<keyword evidence="8" id="KW-1185">Reference proteome</keyword>
<evidence type="ECO:0000313" key="8">
    <source>
        <dbReference type="Proteomes" id="UP000533017"/>
    </source>
</evidence>
<dbReference type="InterPro" id="IPR000524">
    <property type="entry name" value="Tscrpt_reg_HTH_GntR"/>
</dbReference>
<reference evidence="5 8" key="2">
    <citation type="submission" date="2020-07" db="EMBL/GenBank/DDBJ databases">
        <title>Sequencing the genomes of 1000 actinobacteria strains.</title>
        <authorList>
            <person name="Klenk H.-P."/>
        </authorList>
    </citation>
    <scope>NUCLEOTIDE SEQUENCE [LARGE SCALE GENOMIC DNA]</scope>
    <source>
        <strain evidence="5 8">DSM 45117</strain>
    </source>
</reference>
<name>A0A1I2LB96_9ACTN</name>
<dbReference type="Gene3D" id="1.20.120.530">
    <property type="entry name" value="GntR ligand-binding domain-like"/>
    <property type="match status" value="1"/>
</dbReference>
<dbReference type="SUPFAM" id="SSF48008">
    <property type="entry name" value="GntR ligand-binding domain-like"/>
    <property type="match status" value="1"/>
</dbReference>
<reference evidence="6 7" key="1">
    <citation type="submission" date="2016-10" db="EMBL/GenBank/DDBJ databases">
        <authorList>
            <person name="de Groot N.N."/>
        </authorList>
    </citation>
    <scope>NUCLEOTIDE SEQUENCE [LARGE SCALE GENOMIC DNA]</scope>
    <source>
        <strain evidence="6 7">CPCC 202808</strain>
    </source>
</reference>
<evidence type="ECO:0000256" key="2">
    <source>
        <dbReference type="ARBA" id="ARBA00023125"/>
    </source>
</evidence>